<reference evidence="2 3" key="1">
    <citation type="submission" date="2020-07" db="EMBL/GenBank/DDBJ databases">
        <title>Genome of Haloechinothrix sp.</title>
        <authorList>
            <person name="Tang S.-K."/>
            <person name="Yang L."/>
            <person name="Zhu W.-Y."/>
        </authorList>
    </citation>
    <scope>NUCLEOTIDE SEQUENCE [LARGE SCALE GENOMIC DNA]</scope>
    <source>
        <strain evidence="2 3">YIM 98757</strain>
    </source>
</reference>
<keyword evidence="1" id="KW-0812">Transmembrane</keyword>
<protein>
    <recommendedName>
        <fullName evidence="4">Integral membrane protein</fullName>
    </recommendedName>
</protein>
<keyword evidence="3" id="KW-1185">Reference proteome</keyword>
<evidence type="ECO:0000313" key="3">
    <source>
        <dbReference type="Proteomes" id="UP000582974"/>
    </source>
</evidence>
<dbReference type="RefSeq" id="WP_180892153.1">
    <property type="nucleotide sequence ID" value="NZ_JACCKD010000002.1"/>
</dbReference>
<comment type="caution">
    <text evidence="2">The sequence shown here is derived from an EMBL/GenBank/DDBJ whole genome shotgun (WGS) entry which is preliminary data.</text>
</comment>
<evidence type="ECO:0000313" key="2">
    <source>
        <dbReference type="EMBL" id="MBA0125351.1"/>
    </source>
</evidence>
<keyword evidence="1" id="KW-1133">Transmembrane helix</keyword>
<feature type="transmembrane region" description="Helical" evidence="1">
    <location>
        <begin position="82"/>
        <end position="99"/>
    </location>
</feature>
<dbReference type="AlphaFoldDB" id="A0A838A9H1"/>
<organism evidence="2 3">
    <name type="scientific">Haloechinothrix aidingensis</name>
    <dbReference type="NCBI Taxonomy" id="2752311"/>
    <lineage>
        <taxon>Bacteria</taxon>
        <taxon>Bacillati</taxon>
        <taxon>Actinomycetota</taxon>
        <taxon>Actinomycetes</taxon>
        <taxon>Pseudonocardiales</taxon>
        <taxon>Pseudonocardiaceae</taxon>
        <taxon>Haloechinothrix</taxon>
    </lineage>
</organism>
<feature type="transmembrane region" description="Helical" evidence="1">
    <location>
        <begin position="56"/>
        <end position="75"/>
    </location>
</feature>
<evidence type="ECO:0000256" key="1">
    <source>
        <dbReference type="SAM" id="Phobius"/>
    </source>
</evidence>
<dbReference type="EMBL" id="JACCKD010000002">
    <property type="protein sequence ID" value="MBA0125351.1"/>
    <property type="molecule type" value="Genomic_DNA"/>
</dbReference>
<feature type="transmembrane region" description="Helical" evidence="1">
    <location>
        <begin position="20"/>
        <end position="44"/>
    </location>
</feature>
<accession>A0A838A9H1</accession>
<evidence type="ECO:0008006" key="4">
    <source>
        <dbReference type="Google" id="ProtNLM"/>
    </source>
</evidence>
<name>A0A838A9H1_9PSEU</name>
<proteinExistence type="predicted"/>
<gene>
    <name evidence="2" type="ORF">H0B56_07335</name>
</gene>
<keyword evidence="1" id="KW-0472">Membrane</keyword>
<dbReference type="Proteomes" id="UP000582974">
    <property type="component" value="Unassembled WGS sequence"/>
</dbReference>
<sequence length="147" mass="15142">MRLADVVIPAPRQVRLAGLLVALPGLFGVGFSLVLLFSALLGSATTQGGNSVYGEAAYYAVLGGGTLACGIGLLLGQLWARSPSLVVAVILAGAGWYMLGPSSRPELGLPLLALSIGVIVLLFRRPSKAWALGQEGADLDGTERRRG</sequence>
<feature type="transmembrane region" description="Helical" evidence="1">
    <location>
        <begin position="105"/>
        <end position="123"/>
    </location>
</feature>